<dbReference type="EMBL" id="FOWZ01000003">
    <property type="protein sequence ID" value="SFP21852.1"/>
    <property type="molecule type" value="Genomic_DNA"/>
</dbReference>
<reference evidence="3" key="1">
    <citation type="submission" date="2016-10" db="EMBL/GenBank/DDBJ databases">
        <authorList>
            <person name="Varghese N."/>
            <person name="Submissions S."/>
        </authorList>
    </citation>
    <scope>NUCLEOTIDE SEQUENCE [LARGE SCALE GENOMIC DNA]</scope>
    <source>
        <strain evidence="3">CGMCC 1.7715</strain>
    </source>
</reference>
<dbReference type="Proteomes" id="UP000199331">
    <property type="component" value="Unassembled WGS sequence"/>
</dbReference>
<accession>A0A1I5NJG3</accession>
<protein>
    <submittedName>
        <fullName evidence="2">Uncharacterized protein</fullName>
    </submittedName>
</protein>
<gene>
    <name evidence="2" type="ORF">SAMN04488060_1896</name>
</gene>
<sequence>MADEETVARRFWVIQMARLSAFVMVFIGALIVSKIIDLPDFVGYIILVIGLAEFFVVPAVLSKRWKSGE</sequence>
<keyword evidence="1" id="KW-1133">Transmembrane helix</keyword>
<evidence type="ECO:0000313" key="3">
    <source>
        <dbReference type="Proteomes" id="UP000199331"/>
    </source>
</evidence>
<dbReference type="OrthoDB" id="7410112at2"/>
<dbReference type="RefSeq" id="WP_090480602.1">
    <property type="nucleotide sequence ID" value="NZ_FOWZ01000003.1"/>
</dbReference>
<proteinExistence type="predicted"/>
<evidence type="ECO:0000256" key="1">
    <source>
        <dbReference type="SAM" id="Phobius"/>
    </source>
</evidence>
<keyword evidence="3" id="KW-1185">Reference proteome</keyword>
<feature type="transmembrane region" description="Helical" evidence="1">
    <location>
        <begin position="12"/>
        <end position="35"/>
    </location>
</feature>
<dbReference type="STRING" id="604088.SAMN04488060_1896"/>
<dbReference type="AlphaFoldDB" id="A0A1I5NJG3"/>
<keyword evidence="1" id="KW-0812">Transmembrane</keyword>
<organism evidence="2 3">
    <name type="scientific">Qipengyuania nanhaisediminis</name>
    <dbReference type="NCBI Taxonomy" id="604088"/>
    <lineage>
        <taxon>Bacteria</taxon>
        <taxon>Pseudomonadati</taxon>
        <taxon>Pseudomonadota</taxon>
        <taxon>Alphaproteobacteria</taxon>
        <taxon>Sphingomonadales</taxon>
        <taxon>Erythrobacteraceae</taxon>
        <taxon>Qipengyuania</taxon>
    </lineage>
</organism>
<name>A0A1I5NJG3_9SPHN</name>
<feature type="transmembrane region" description="Helical" evidence="1">
    <location>
        <begin position="41"/>
        <end position="61"/>
    </location>
</feature>
<evidence type="ECO:0000313" key="2">
    <source>
        <dbReference type="EMBL" id="SFP21852.1"/>
    </source>
</evidence>
<keyword evidence="1" id="KW-0472">Membrane</keyword>